<dbReference type="Pfam" id="PF00550">
    <property type="entry name" value="PP-binding"/>
    <property type="match status" value="1"/>
</dbReference>
<evidence type="ECO:0000259" key="5">
    <source>
        <dbReference type="Pfam" id="PF00550"/>
    </source>
</evidence>
<feature type="domain" description="AMP-dependent synthetase/ligase" evidence="4">
    <location>
        <begin position="881"/>
        <end position="953"/>
    </location>
</feature>
<dbReference type="GO" id="GO:0016874">
    <property type="term" value="F:ligase activity"/>
    <property type="evidence" value="ECO:0007669"/>
    <property type="project" value="UniProtKB-KW"/>
</dbReference>
<dbReference type="GO" id="GO:0044550">
    <property type="term" value="P:secondary metabolite biosynthetic process"/>
    <property type="evidence" value="ECO:0007669"/>
    <property type="project" value="TreeGrafter"/>
</dbReference>
<feature type="domain" description="Condensation" evidence="6">
    <location>
        <begin position="429"/>
        <end position="792"/>
    </location>
</feature>
<dbReference type="Pfam" id="PF13193">
    <property type="entry name" value="AMP-binding_C"/>
    <property type="match status" value="1"/>
</dbReference>
<dbReference type="InterPro" id="IPR001242">
    <property type="entry name" value="Condensation_dom"/>
</dbReference>
<dbReference type="SUPFAM" id="SSF47336">
    <property type="entry name" value="ACP-like"/>
    <property type="match status" value="1"/>
</dbReference>
<evidence type="ECO:0000256" key="3">
    <source>
        <dbReference type="ARBA" id="ARBA00022598"/>
    </source>
</evidence>
<dbReference type="SUPFAM" id="SSF52777">
    <property type="entry name" value="CoA-dependent acyltransferases"/>
    <property type="match status" value="2"/>
</dbReference>
<comment type="caution">
    <text evidence="8">The sequence shown here is derived from an EMBL/GenBank/DDBJ whole genome shotgun (WGS) entry which is preliminary data.</text>
</comment>
<dbReference type="GO" id="GO:0031177">
    <property type="term" value="F:phosphopantetheine binding"/>
    <property type="evidence" value="ECO:0007669"/>
    <property type="project" value="TreeGrafter"/>
</dbReference>
<gene>
    <name evidence="8" type="ORF">IWQ62_005359</name>
</gene>
<dbReference type="GO" id="GO:0043041">
    <property type="term" value="P:amino acid activation for nonribosomal peptide biosynthetic process"/>
    <property type="evidence" value="ECO:0007669"/>
    <property type="project" value="TreeGrafter"/>
</dbReference>
<name>A0A9W8AJW6_9FUNG</name>
<evidence type="ECO:0008006" key="10">
    <source>
        <dbReference type="Google" id="ProtNLM"/>
    </source>
</evidence>
<reference evidence="8" key="1">
    <citation type="submission" date="2022-07" db="EMBL/GenBank/DDBJ databases">
        <title>Phylogenomic reconstructions and comparative analyses of Kickxellomycotina fungi.</title>
        <authorList>
            <person name="Reynolds N.K."/>
            <person name="Stajich J.E."/>
            <person name="Barry K."/>
            <person name="Grigoriev I.V."/>
            <person name="Crous P."/>
            <person name="Smith M.E."/>
        </authorList>
    </citation>
    <scope>NUCLEOTIDE SEQUENCE</scope>
    <source>
        <strain evidence="8">RSA 1196</strain>
    </source>
</reference>
<dbReference type="PANTHER" id="PTHR45527">
    <property type="entry name" value="NONRIBOSOMAL PEPTIDE SYNTHETASE"/>
    <property type="match status" value="1"/>
</dbReference>
<keyword evidence="3" id="KW-0436">Ligase</keyword>
<organism evidence="8 9">
    <name type="scientific">Dispira parvispora</name>
    <dbReference type="NCBI Taxonomy" id="1520584"/>
    <lineage>
        <taxon>Eukaryota</taxon>
        <taxon>Fungi</taxon>
        <taxon>Fungi incertae sedis</taxon>
        <taxon>Zoopagomycota</taxon>
        <taxon>Kickxellomycotina</taxon>
        <taxon>Dimargaritomycetes</taxon>
        <taxon>Dimargaritales</taxon>
        <taxon>Dimargaritaceae</taxon>
        <taxon>Dispira</taxon>
    </lineage>
</organism>
<sequence length="981" mass="110147">MYLTGDLGCWLPNGKVHYIGRRDHQVKLCGFRIEMGEVESWCEKVLPAIQQVAAVVVNKQLVAYVSPQSVDVRGIKDSLKRTLPYYMVPTHIIPLDGLPKTRNGKVDRSALVKYSLPKMLDSDIDHKVDSSESSEMYLLVAQLALQAVRPGTSFFAIGGDSISAVAFSTLCRKNGLDITAAQIFALQTLGAITAACESDLEKKKVTMEGPSLTHLQHWLTEEHCALVDMVVEVRASDQTVHTLKRPLGFMNTEQWQCLIETQPRSGGFQCNTLPRPTSVTEPDEFTEWVAGPLAFPMFGAGRIYDRYQCTMSEMLLTGFLMAWCKSLNGNIDMDVFRMYDNELVTIQWPLNTATYESQSPLRWLQLVKEVVRKAAWVDHSEPKSKHPRVLFHMVDPVVGKNVVRQYQQRLVPLLGLRRRYDLESFVIESLRDPSAYMVQIVYELQGVLDIDRYHQSWLTVGQRHDALRVQFYPEQRIQVVMRDFNLEWSCEAKSLSDKEIPGYLLQARQRGFTDLNNEPLLRVQLLQQDQARNLCFITIHHAVLDAWSTDIVLGEVQRVYEGLTLTTPPVSYASFLKHVAKIEPTQSRSFWEGYLHGVEPTPDLPMPKLGNNSMESVTEQLSTPLTSVRVWCNKLGITINSVVRGLWALLLGRYLGPDTCEVTFGVMVTGRDGLIDGIDEMVGLTVNTVPFRVTLERCTLVHAWLKNIHVQSGALMDHGHCALLDIETWADQKSLFQSMLVNTKSRMEGFDVTSDISRDRLQWVNKGGYNQGNFPLTVGFTELPDEDVLKVNLLGNHGKAYYASLIAYLDFCLGELVKTSNAANDFTVGELLDLIPITDMNRVITWSQGTHSSYDGKSGLVHELVACNDNESSLTSVALESLDSSLTFTYGELITLSQRVAQRLLSLDNSSQFIFLFFRHSPMFVLAMLGTMMAGKTCVPMNVDHTSERLIGMAQTLGEANPVVLTSATHCEIAQEYFGGT</sequence>
<protein>
    <recommendedName>
        <fullName evidence="10">Carrier domain-containing protein</fullName>
    </recommendedName>
</protein>
<feature type="domain" description="AMP-binding enzyme C-terminal" evidence="7">
    <location>
        <begin position="46"/>
        <end position="105"/>
    </location>
</feature>
<dbReference type="Proteomes" id="UP001150925">
    <property type="component" value="Unassembled WGS sequence"/>
</dbReference>
<evidence type="ECO:0000313" key="8">
    <source>
        <dbReference type="EMBL" id="KAJ1956197.1"/>
    </source>
</evidence>
<dbReference type="Gene3D" id="3.30.300.30">
    <property type="match status" value="1"/>
</dbReference>
<evidence type="ECO:0000313" key="9">
    <source>
        <dbReference type="Proteomes" id="UP001150925"/>
    </source>
</evidence>
<keyword evidence="9" id="KW-1185">Reference proteome</keyword>
<dbReference type="InterPro" id="IPR025110">
    <property type="entry name" value="AMP-bd_C"/>
</dbReference>
<dbReference type="InterPro" id="IPR042099">
    <property type="entry name" value="ANL_N_sf"/>
</dbReference>
<evidence type="ECO:0000256" key="2">
    <source>
        <dbReference type="ARBA" id="ARBA00022553"/>
    </source>
</evidence>
<evidence type="ECO:0000259" key="7">
    <source>
        <dbReference type="Pfam" id="PF13193"/>
    </source>
</evidence>
<dbReference type="Gene3D" id="3.30.559.30">
    <property type="entry name" value="Nonribosomal peptide synthetase, condensation domain"/>
    <property type="match status" value="1"/>
</dbReference>
<keyword evidence="2" id="KW-0597">Phosphoprotein</keyword>
<evidence type="ECO:0000256" key="1">
    <source>
        <dbReference type="ARBA" id="ARBA00022450"/>
    </source>
</evidence>
<dbReference type="Pfam" id="PF00668">
    <property type="entry name" value="Condensation"/>
    <property type="match status" value="1"/>
</dbReference>
<accession>A0A9W8AJW6</accession>
<evidence type="ECO:0000259" key="4">
    <source>
        <dbReference type="Pfam" id="PF00501"/>
    </source>
</evidence>
<dbReference type="Gene3D" id="1.10.1200.10">
    <property type="entry name" value="ACP-like"/>
    <property type="match status" value="1"/>
</dbReference>
<dbReference type="PANTHER" id="PTHR45527:SF1">
    <property type="entry name" value="FATTY ACID SYNTHASE"/>
    <property type="match status" value="1"/>
</dbReference>
<dbReference type="InterPro" id="IPR045851">
    <property type="entry name" value="AMP-bd_C_sf"/>
</dbReference>
<dbReference type="Pfam" id="PF00501">
    <property type="entry name" value="AMP-binding"/>
    <property type="match status" value="1"/>
</dbReference>
<feature type="non-terminal residue" evidence="8">
    <location>
        <position position="1"/>
    </location>
</feature>
<dbReference type="GO" id="GO:0005737">
    <property type="term" value="C:cytoplasm"/>
    <property type="evidence" value="ECO:0007669"/>
    <property type="project" value="TreeGrafter"/>
</dbReference>
<feature type="domain" description="Carrier" evidence="5">
    <location>
        <begin position="143"/>
        <end position="195"/>
    </location>
</feature>
<dbReference type="OrthoDB" id="416786at2759"/>
<evidence type="ECO:0000259" key="6">
    <source>
        <dbReference type="Pfam" id="PF00668"/>
    </source>
</evidence>
<dbReference type="InterPro" id="IPR000873">
    <property type="entry name" value="AMP-dep_synth/lig_dom"/>
</dbReference>
<dbReference type="EMBL" id="JANBPY010002170">
    <property type="protein sequence ID" value="KAJ1956197.1"/>
    <property type="molecule type" value="Genomic_DNA"/>
</dbReference>
<dbReference type="InterPro" id="IPR036736">
    <property type="entry name" value="ACP-like_sf"/>
</dbReference>
<dbReference type="AlphaFoldDB" id="A0A9W8AJW6"/>
<dbReference type="SUPFAM" id="SSF56801">
    <property type="entry name" value="Acetyl-CoA synthetase-like"/>
    <property type="match status" value="2"/>
</dbReference>
<dbReference type="Gene3D" id="3.40.50.12780">
    <property type="entry name" value="N-terminal domain of ligase-like"/>
    <property type="match status" value="1"/>
</dbReference>
<proteinExistence type="predicted"/>
<dbReference type="Gene3D" id="3.30.559.10">
    <property type="entry name" value="Chloramphenicol acetyltransferase-like domain"/>
    <property type="match status" value="1"/>
</dbReference>
<keyword evidence="1" id="KW-0596">Phosphopantetheine</keyword>
<dbReference type="InterPro" id="IPR023213">
    <property type="entry name" value="CAT-like_dom_sf"/>
</dbReference>
<dbReference type="InterPro" id="IPR009081">
    <property type="entry name" value="PP-bd_ACP"/>
</dbReference>